<keyword evidence="17" id="KW-0472">Membrane</keyword>
<evidence type="ECO:0000256" key="3">
    <source>
        <dbReference type="ARBA" id="ARBA00004273"/>
    </source>
</evidence>
<evidence type="ECO:0000256" key="16">
    <source>
        <dbReference type="ARBA" id="ARBA00023128"/>
    </source>
</evidence>
<evidence type="ECO:0000313" key="21">
    <source>
        <dbReference type="EMBL" id="GMI20932.1"/>
    </source>
</evidence>
<sequence length="314" mass="34917">MAPNQILIGFVVGLDYENPYLNPYREFQRWKHHPDVKKHLEGGECISYGARVLNEGGYHAIPKLTFPGGALIGCSAGFLNSVKIKGSHTALKSGMVAAEALYPVLSSNDDYIVAESYEINAEEKSEEVVAYQKNMEESWVYDELKSVRNCHAAFHWGFLPGLAYSGLAAHILRGNEPWTLTNDSPDSAKTKPASEFEPIEYPKPDGVFSFDLLTNLTRSGTAHEHDQPAHLRIKDDCKSIVDQNVSLDNFDGPEQRFCPAGVYEYVEEEDTGAKKLQINAQNCVHCKCCSIKMPHEYIRWTVPEGGGGPNYAVM</sequence>
<comment type="caution">
    <text evidence="21">The sequence shown here is derived from an EMBL/GenBank/DDBJ whole genome shotgun (WGS) entry which is preliminary data.</text>
</comment>
<evidence type="ECO:0000256" key="13">
    <source>
        <dbReference type="ARBA" id="ARBA00023004"/>
    </source>
</evidence>
<name>A0A9W7L163_9STRA</name>
<keyword evidence="16" id="KW-0496">Mitochondrion</keyword>
<dbReference type="PROSITE" id="PS51379">
    <property type="entry name" value="4FE4S_FER_2"/>
    <property type="match status" value="1"/>
</dbReference>
<gene>
    <name evidence="21" type="ORF">TrRE_jg3602</name>
</gene>
<protein>
    <recommendedName>
        <fullName evidence="19">Electron transfer flavoprotein-ubiquinone oxidoreductase</fullName>
        <shortName evidence="19">ETF-QO</shortName>
        <ecNumber evidence="19">1.5.5.1</ecNumber>
    </recommendedName>
</protein>
<keyword evidence="5 19" id="KW-0813">Transport</keyword>
<evidence type="ECO:0000259" key="20">
    <source>
        <dbReference type="PROSITE" id="PS51379"/>
    </source>
</evidence>
<evidence type="ECO:0000313" key="22">
    <source>
        <dbReference type="Proteomes" id="UP001165082"/>
    </source>
</evidence>
<dbReference type="GO" id="GO:0005743">
    <property type="term" value="C:mitochondrial inner membrane"/>
    <property type="evidence" value="ECO:0007669"/>
    <property type="project" value="UniProtKB-SubCell"/>
</dbReference>
<comment type="catalytic activity">
    <reaction evidence="18 19">
        <text>a ubiquinone + reduced [electron-transfer flavoprotein] = a ubiquinol + oxidized [electron-transfer flavoprotein] + H(+)</text>
        <dbReference type="Rhea" id="RHEA:24052"/>
        <dbReference type="Rhea" id="RHEA-COMP:9565"/>
        <dbReference type="Rhea" id="RHEA-COMP:9566"/>
        <dbReference type="Rhea" id="RHEA-COMP:10685"/>
        <dbReference type="Rhea" id="RHEA-COMP:10686"/>
        <dbReference type="ChEBI" id="CHEBI:15378"/>
        <dbReference type="ChEBI" id="CHEBI:16389"/>
        <dbReference type="ChEBI" id="CHEBI:17976"/>
        <dbReference type="ChEBI" id="CHEBI:57692"/>
        <dbReference type="ChEBI" id="CHEBI:58307"/>
        <dbReference type="EC" id="1.5.5.1"/>
    </reaction>
</comment>
<dbReference type="SUPFAM" id="SSF54373">
    <property type="entry name" value="FAD-linked reductases, C-terminal domain"/>
    <property type="match status" value="1"/>
</dbReference>
<dbReference type="SUPFAM" id="SSF51905">
    <property type="entry name" value="FAD/NAD(P)-binding domain"/>
    <property type="match status" value="1"/>
</dbReference>
<dbReference type="PANTHER" id="PTHR10617:SF107">
    <property type="entry name" value="ELECTRON TRANSFER FLAVOPROTEIN-UBIQUINONE OXIDOREDUCTASE, MITOCHONDRIAL"/>
    <property type="match status" value="1"/>
</dbReference>
<dbReference type="EMBL" id="BRXZ01008078">
    <property type="protein sequence ID" value="GMI20932.1"/>
    <property type="molecule type" value="Genomic_DNA"/>
</dbReference>
<dbReference type="FunFam" id="3.30.70.20:FF:000015">
    <property type="entry name" value="Electron transfer flavoprotein-ubiquinone oxidoreductase"/>
    <property type="match status" value="1"/>
</dbReference>
<keyword evidence="15 19" id="KW-0830">Ubiquinone</keyword>
<evidence type="ECO:0000256" key="18">
    <source>
        <dbReference type="ARBA" id="ARBA00052682"/>
    </source>
</evidence>
<comment type="cofactor">
    <cofactor evidence="19">
        <name>[4Fe-4S] cluster</name>
        <dbReference type="ChEBI" id="CHEBI:49883"/>
    </cofactor>
    <text evidence="19">Binds 1 [4Fe-4S] cluster.</text>
</comment>
<evidence type="ECO:0000256" key="1">
    <source>
        <dbReference type="ARBA" id="ARBA00001974"/>
    </source>
</evidence>
<evidence type="ECO:0000256" key="12">
    <source>
        <dbReference type="ARBA" id="ARBA00023002"/>
    </source>
</evidence>
<evidence type="ECO:0000256" key="2">
    <source>
        <dbReference type="ARBA" id="ARBA00002819"/>
    </source>
</evidence>
<comment type="cofactor">
    <cofactor evidence="1 19">
        <name>FAD</name>
        <dbReference type="ChEBI" id="CHEBI:57692"/>
    </cofactor>
</comment>
<dbReference type="PANTHER" id="PTHR10617">
    <property type="entry name" value="ELECTRON TRANSFER FLAVOPROTEIN-UBIQUINONE OXIDOREDUCTASE"/>
    <property type="match status" value="1"/>
</dbReference>
<keyword evidence="11 19" id="KW-0249">Electron transport</keyword>
<evidence type="ECO:0000256" key="5">
    <source>
        <dbReference type="ARBA" id="ARBA00022448"/>
    </source>
</evidence>
<reference evidence="21" key="1">
    <citation type="submission" date="2022-07" db="EMBL/GenBank/DDBJ databases">
        <title>Genome analysis of Parmales, a sister group of diatoms, reveals the evolutionary specialization of diatoms from phago-mixotrophs to photoautotrophs.</title>
        <authorList>
            <person name="Ban H."/>
            <person name="Sato S."/>
            <person name="Yoshikawa S."/>
            <person name="Kazumasa Y."/>
            <person name="Nakamura Y."/>
            <person name="Ichinomiya M."/>
            <person name="Saitoh K."/>
            <person name="Sato N."/>
            <person name="Blanc-Mathieu R."/>
            <person name="Endo H."/>
            <person name="Kuwata A."/>
            <person name="Ogata H."/>
        </authorList>
    </citation>
    <scope>NUCLEOTIDE SEQUENCE</scope>
</reference>
<dbReference type="Gene3D" id="3.30.70.20">
    <property type="match status" value="1"/>
</dbReference>
<keyword evidence="9 19" id="KW-0274">FAD</keyword>
<dbReference type="InterPro" id="IPR049398">
    <property type="entry name" value="ETF-QO/FixC_UQ-bd"/>
</dbReference>
<dbReference type="Proteomes" id="UP001165082">
    <property type="component" value="Unassembled WGS sequence"/>
</dbReference>
<dbReference type="EC" id="1.5.5.1" evidence="19"/>
<evidence type="ECO:0000256" key="10">
    <source>
        <dbReference type="ARBA" id="ARBA00022946"/>
    </source>
</evidence>
<evidence type="ECO:0000256" key="6">
    <source>
        <dbReference type="ARBA" id="ARBA00022630"/>
    </source>
</evidence>
<comment type="function">
    <text evidence="2 19">Accepts electrons from ETF and reduces ubiquinone.</text>
</comment>
<dbReference type="InterPro" id="IPR040156">
    <property type="entry name" value="ETF-QO"/>
</dbReference>
<evidence type="ECO:0000256" key="9">
    <source>
        <dbReference type="ARBA" id="ARBA00022827"/>
    </source>
</evidence>
<dbReference type="SUPFAM" id="SSF54862">
    <property type="entry name" value="4Fe-4S ferredoxins"/>
    <property type="match status" value="1"/>
</dbReference>
<keyword evidence="10" id="KW-0809">Transit peptide</keyword>
<evidence type="ECO:0000256" key="14">
    <source>
        <dbReference type="ARBA" id="ARBA00023014"/>
    </source>
</evidence>
<dbReference type="InterPro" id="IPR007859">
    <property type="entry name" value="ETF-QO/FixX_C"/>
</dbReference>
<comment type="subcellular location">
    <subcellularLocation>
        <location evidence="3">Mitochondrion inner membrane</location>
    </subcellularLocation>
</comment>
<keyword evidence="7 19" id="KW-0479">Metal-binding</keyword>
<comment type="similarity">
    <text evidence="4">Belongs to the ETF-QO/FixC family.</text>
</comment>
<evidence type="ECO:0000256" key="8">
    <source>
        <dbReference type="ARBA" id="ARBA00022792"/>
    </source>
</evidence>
<evidence type="ECO:0000256" key="4">
    <source>
        <dbReference type="ARBA" id="ARBA00006796"/>
    </source>
</evidence>
<keyword evidence="13 19" id="KW-0408">Iron</keyword>
<dbReference type="InterPro" id="IPR036188">
    <property type="entry name" value="FAD/NAD-bd_sf"/>
</dbReference>
<dbReference type="OrthoDB" id="437331at2759"/>
<keyword evidence="6 19" id="KW-0285">Flavoprotein</keyword>
<evidence type="ECO:0000256" key="15">
    <source>
        <dbReference type="ARBA" id="ARBA00023075"/>
    </source>
</evidence>
<dbReference type="Pfam" id="PF05187">
    <property type="entry name" value="Fer4_ETF_QO"/>
    <property type="match status" value="1"/>
</dbReference>
<dbReference type="AlphaFoldDB" id="A0A9W7L163"/>
<keyword evidence="12 19" id="KW-0560">Oxidoreductase</keyword>
<keyword evidence="22" id="KW-1185">Reference proteome</keyword>
<accession>A0A9W7L163</accession>
<dbReference type="InterPro" id="IPR017896">
    <property type="entry name" value="4Fe4S_Fe-S-bd"/>
</dbReference>
<evidence type="ECO:0000256" key="7">
    <source>
        <dbReference type="ARBA" id="ARBA00022723"/>
    </source>
</evidence>
<evidence type="ECO:0000256" key="19">
    <source>
        <dbReference type="RuleBase" id="RU366068"/>
    </source>
</evidence>
<dbReference type="Gene3D" id="3.30.9.90">
    <property type="match status" value="2"/>
</dbReference>
<dbReference type="GO" id="GO:0046872">
    <property type="term" value="F:metal ion binding"/>
    <property type="evidence" value="ECO:0007669"/>
    <property type="project" value="UniProtKB-KW"/>
</dbReference>
<organism evidence="21 22">
    <name type="scientific">Triparma retinervis</name>
    <dbReference type="NCBI Taxonomy" id="2557542"/>
    <lineage>
        <taxon>Eukaryota</taxon>
        <taxon>Sar</taxon>
        <taxon>Stramenopiles</taxon>
        <taxon>Ochrophyta</taxon>
        <taxon>Bolidophyceae</taxon>
        <taxon>Parmales</taxon>
        <taxon>Triparmaceae</taxon>
        <taxon>Triparma</taxon>
    </lineage>
</organism>
<keyword evidence="8" id="KW-0999">Mitochondrion inner membrane</keyword>
<keyword evidence="14 19" id="KW-0411">Iron-sulfur</keyword>
<evidence type="ECO:0000256" key="17">
    <source>
        <dbReference type="ARBA" id="ARBA00023136"/>
    </source>
</evidence>
<dbReference type="GO" id="GO:0051539">
    <property type="term" value="F:4 iron, 4 sulfur cluster binding"/>
    <property type="evidence" value="ECO:0007669"/>
    <property type="project" value="UniProtKB-UniRule"/>
</dbReference>
<dbReference type="Pfam" id="PF21162">
    <property type="entry name" value="ETFQO_UQ-bd"/>
    <property type="match status" value="1"/>
</dbReference>
<evidence type="ECO:0000256" key="11">
    <source>
        <dbReference type="ARBA" id="ARBA00022982"/>
    </source>
</evidence>
<dbReference type="GO" id="GO:0004174">
    <property type="term" value="F:electron-transferring-flavoprotein dehydrogenase activity"/>
    <property type="evidence" value="ECO:0007669"/>
    <property type="project" value="UniProtKB-UniRule"/>
</dbReference>
<proteinExistence type="inferred from homology"/>
<feature type="domain" description="4Fe-4S ferredoxin-type" evidence="20">
    <location>
        <begin position="274"/>
        <end position="303"/>
    </location>
</feature>